<keyword evidence="7" id="KW-1185">Reference proteome</keyword>
<dbReference type="SUPFAM" id="SSF53807">
    <property type="entry name" value="Helical backbone' metal receptor"/>
    <property type="match status" value="1"/>
</dbReference>
<dbReference type="EMBL" id="QFWG01000004">
    <property type="protein sequence ID" value="PWI27957.1"/>
    <property type="molecule type" value="Genomic_DNA"/>
</dbReference>
<dbReference type="PANTHER" id="PTHR42953">
    <property type="entry name" value="HIGH-AFFINITY ZINC UPTAKE SYSTEM PROTEIN ZNUA-RELATED"/>
    <property type="match status" value="1"/>
</dbReference>
<dbReference type="PRINTS" id="PR00690">
    <property type="entry name" value="ADHESNFAMILY"/>
</dbReference>
<evidence type="ECO:0000256" key="4">
    <source>
        <dbReference type="ARBA" id="ARBA00022729"/>
    </source>
</evidence>
<organism evidence="6 7">
    <name type="scientific">Pseudoglutamicibacter cumminsii</name>
    <dbReference type="NCBI Taxonomy" id="156979"/>
    <lineage>
        <taxon>Bacteria</taxon>
        <taxon>Bacillati</taxon>
        <taxon>Actinomycetota</taxon>
        <taxon>Actinomycetes</taxon>
        <taxon>Micrococcales</taxon>
        <taxon>Micrococcaceae</taxon>
        <taxon>Pseudoglutamicibacter</taxon>
    </lineage>
</organism>
<dbReference type="Proteomes" id="UP000245514">
    <property type="component" value="Unassembled WGS sequence"/>
</dbReference>
<dbReference type="Gene3D" id="3.40.50.1980">
    <property type="entry name" value="Nitrogenase molybdenum iron protein domain"/>
    <property type="match status" value="2"/>
</dbReference>
<dbReference type="Pfam" id="PF01297">
    <property type="entry name" value="ZnuA"/>
    <property type="match status" value="1"/>
</dbReference>
<proteinExistence type="inferred from homology"/>
<gene>
    <name evidence="6" type="ORF">CAY35_04330</name>
</gene>
<dbReference type="PANTHER" id="PTHR42953:SF1">
    <property type="entry name" value="METAL-BINDING PROTEIN HI_0362-RELATED"/>
    <property type="match status" value="1"/>
</dbReference>
<reference evidence="6 7" key="1">
    <citation type="submission" date="2018-05" db="EMBL/GenBank/DDBJ databases">
        <title>Draft Genome Sequence of Arthrobacter cumminsii IME1328, Isolated from a Patient Who Suffered from Foot Ulcers in China.</title>
        <authorList>
            <person name="Li M."/>
            <person name="Jiang Z."/>
            <person name="Sun Q."/>
            <person name="Tong Y."/>
        </authorList>
    </citation>
    <scope>NUCLEOTIDE SEQUENCE [LARGE SCALE GENOMIC DNA]</scope>
    <source>
        <strain evidence="6 7">IME1328</strain>
    </source>
</reference>
<keyword evidence="3" id="KW-0479">Metal-binding</keyword>
<evidence type="ECO:0000256" key="3">
    <source>
        <dbReference type="ARBA" id="ARBA00022723"/>
    </source>
</evidence>
<protein>
    <submittedName>
        <fullName evidence="6">Zinc ABC transporter substrate-binding protein</fullName>
    </submittedName>
</protein>
<keyword evidence="2 5" id="KW-0813">Transport</keyword>
<dbReference type="InterPro" id="IPR006128">
    <property type="entry name" value="Lipoprotein_PsaA-like"/>
</dbReference>
<evidence type="ECO:0000256" key="5">
    <source>
        <dbReference type="RuleBase" id="RU003512"/>
    </source>
</evidence>
<name>A0ABX5LAS0_9MICC</name>
<dbReference type="InterPro" id="IPR050492">
    <property type="entry name" value="Bact_metal-bind_prot9"/>
</dbReference>
<dbReference type="PRINTS" id="PR00691">
    <property type="entry name" value="ADHESINB"/>
</dbReference>
<dbReference type="InterPro" id="IPR006127">
    <property type="entry name" value="ZnuA-like"/>
</dbReference>
<dbReference type="InterPro" id="IPR006129">
    <property type="entry name" value="AdhesinB"/>
</dbReference>
<accession>A0ABX5LAS0</accession>
<comment type="subcellular location">
    <subcellularLocation>
        <location evidence="1">Cell envelope</location>
    </subcellularLocation>
</comment>
<evidence type="ECO:0000256" key="1">
    <source>
        <dbReference type="ARBA" id="ARBA00004196"/>
    </source>
</evidence>
<evidence type="ECO:0000313" key="7">
    <source>
        <dbReference type="Proteomes" id="UP000245514"/>
    </source>
</evidence>
<evidence type="ECO:0000313" key="6">
    <source>
        <dbReference type="EMBL" id="PWI27957.1"/>
    </source>
</evidence>
<comment type="similarity">
    <text evidence="5">Belongs to the bacterial solute-binding protein 9 family.</text>
</comment>
<comment type="caution">
    <text evidence="6">The sequence shown here is derived from an EMBL/GenBank/DDBJ whole genome shotgun (WGS) entry which is preliminary data.</text>
</comment>
<keyword evidence="4" id="KW-0732">Signal</keyword>
<evidence type="ECO:0000256" key="2">
    <source>
        <dbReference type="ARBA" id="ARBA00022448"/>
    </source>
</evidence>
<sequence length="347" mass="37075">MVGFGQGASVSPHGSHIAPIITENGRLLLLKIVKKLLAGIAVAATAAFGLTACSDSGPAVSGEGKPLKVYATTGYLADAVENIAPNAEVTTMVGPGGDPHTYQPSTKDIETIQKSDLVFWNGLHLEAQMTDLLTSLGDKQVAVGENLPKNLLLDWPEKDDKGNALHDPHVWNSPEAWSLVVKNVADKFAEVDPDNAEKYKANAEGYVKEIDAAVDESRDLLADGKIKPRILVTGHDAFNYFGKTFDLDVHATDFVSTEAKLSAAELSKLAQFIADNKVPVIFQDNQANPQAITSLKEAVRARGWHVEVSKEELFADSLGAEAPVDTYIGALKHNARAVAEALKTSGE</sequence>